<evidence type="ECO:0000313" key="2">
    <source>
        <dbReference type="EMBL" id="CAK8997514.1"/>
    </source>
</evidence>
<accession>A0ABP0I4L0</accession>
<sequence>MIENGVPSSEILEAIRSGSEGDQPLEIQGESEEADEPVAKSLSEERPPRSSGVVPPSWTTEKKAEKPAKVPASSEGSSSAASTPHLSTDRSSRDTPTWATGVALSPLNFAKKAVSPTPQGPQVRVKEEEPEEKPEPSAVVPDLDPGRIAKGLDEVGIFGGFSKRAEKPSGSEAIPSRVAPYVPLGLPRRSRPLEEAKLEEFRKLATHLFEELVIHEVEMDLVETVSSRDGIIDSALFHRYTDPKSAGTALRYALLLSRYLQAYEIKYGTPSVTGPKIMGLEAIQENRLPETGGEGSGAEAMRRAIVCTEDRQGERRISSDCAVPVTELPPALRGTGAEDLEELEVTLGKERDAAANYYKDHPIEHVETSPNAVEWGPDSDDSEGDPATTDLEMHHTFVQLASGAGKIHKPSVGDEHMPRCGSQGSRFAELGVDHSWGVNYKLCNKCFGKNAEASTCPLLCDFVLKKGGKVVLRCGRRCRGDQVEGHLNPSEQGFDPASRHRCTLHSEEVLEEDL</sequence>
<feature type="compositionally biased region" description="Low complexity" evidence="1">
    <location>
        <begin position="69"/>
        <end position="82"/>
    </location>
</feature>
<evidence type="ECO:0000256" key="1">
    <source>
        <dbReference type="SAM" id="MobiDB-lite"/>
    </source>
</evidence>
<reference evidence="2 3" key="1">
    <citation type="submission" date="2024-02" db="EMBL/GenBank/DDBJ databases">
        <authorList>
            <person name="Chen Y."/>
            <person name="Shah S."/>
            <person name="Dougan E. K."/>
            <person name="Thang M."/>
            <person name="Chan C."/>
        </authorList>
    </citation>
    <scope>NUCLEOTIDE SEQUENCE [LARGE SCALE GENOMIC DNA]</scope>
</reference>
<dbReference type="Proteomes" id="UP001642484">
    <property type="component" value="Unassembled WGS sequence"/>
</dbReference>
<organism evidence="2 3">
    <name type="scientific">Durusdinium trenchii</name>
    <dbReference type="NCBI Taxonomy" id="1381693"/>
    <lineage>
        <taxon>Eukaryota</taxon>
        <taxon>Sar</taxon>
        <taxon>Alveolata</taxon>
        <taxon>Dinophyceae</taxon>
        <taxon>Suessiales</taxon>
        <taxon>Symbiodiniaceae</taxon>
        <taxon>Durusdinium</taxon>
    </lineage>
</organism>
<evidence type="ECO:0000313" key="3">
    <source>
        <dbReference type="Proteomes" id="UP001642484"/>
    </source>
</evidence>
<dbReference type="EMBL" id="CAXAMN010002049">
    <property type="protein sequence ID" value="CAK8997514.1"/>
    <property type="molecule type" value="Genomic_DNA"/>
</dbReference>
<feature type="region of interest" description="Disordered" evidence="1">
    <location>
        <begin position="368"/>
        <end position="389"/>
    </location>
</feature>
<comment type="caution">
    <text evidence="2">The sequence shown here is derived from an EMBL/GenBank/DDBJ whole genome shotgun (WGS) entry which is preliminary data.</text>
</comment>
<keyword evidence="3" id="KW-1185">Reference proteome</keyword>
<protein>
    <submittedName>
        <fullName evidence="2">Uncharacterized protein</fullName>
    </submittedName>
</protein>
<feature type="region of interest" description="Disordered" evidence="1">
    <location>
        <begin position="1"/>
        <end position="146"/>
    </location>
</feature>
<proteinExistence type="predicted"/>
<gene>
    <name evidence="2" type="ORF">CCMP2556_LOCUS4883</name>
</gene>
<name>A0ABP0I4L0_9DINO</name>